<sequence>MMATSCIAPNRRRLLLQMRRSLPQFASPVGNCTMLQRSATLAFHNLQLLSHNVMKNEVFPANPLDPQALKGQINSETPCEIPKNNPLYKIQAHFHHERLQRLYISNPVLT</sequence>
<protein>
    <submittedName>
        <fullName evidence="1">Uncharacterized protein</fullName>
    </submittedName>
</protein>
<gene>
    <name evidence="1" type="ORF">KC19_2G105500</name>
</gene>
<keyword evidence="2" id="KW-1185">Reference proteome</keyword>
<accession>A0A8T0IUZ0</accession>
<evidence type="ECO:0000313" key="1">
    <source>
        <dbReference type="EMBL" id="KAG0586636.1"/>
    </source>
</evidence>
<dbReference type="EMBL" id="CM026422">
    <property type="protein sequence ID" value="KAG0586636.1"/>
    <property type="molecule type" value="Genomic_DNA"/>
</dbReference>
<dbReference type="AlphaFoldDB" id="A0A8T0IUZ0"/>
<dbReference type="Proteomes" id="UP000822688">
    <property type="component" value="Chromosome 2"/>
</dbReference>
<name>A0A8T0IUZ0_CERPU</name>
<reference evidence="1" key="1">
    <citation type="submission" date="2020-06" db="EMBL/GenBank/DDBJ databases">
        <title>WGS assembly of Ceratodon purpureus strain R40.</title>
        <authorList>
            <person name="Carey S.B."/>
            <person name="Jenkins J."/>
            <person name="Shu S."/>
            <person name="Lovell J.T."/>
            <person name="Sreedasyam A."/>
            <person name="Maumus F."/>
            <person name="Tiley G.P."/>
            <person name="Fernandez-Pozo N."/>
            <person name="Barry K."/>
            <person name="Chen C."/>
            <person name="Wang M."/>
            <person name="Lipzen A."/>
            <person name="Daum C."/>
            <person name="Saski C.A."/>
            <person name="Payton A.C."/>
            <person name="Mcbreen J.C."/>
            <person name="Conrad R.E."/>
            <person name="Kollar L.M."/>
            <person name="Olsson S."/>
            <person name="Huttunen S."/>
            <person name="Landis J.B."/>
            <person name="Wickett N.J."/>
            <person name="Johnson M.G."/>
            <person name="Rensing S.A."/>
            <person name="Grimwood J."/>
            <person name="Schmutz J."/>
            <person name="Mcdaniel S.F."/>
        </authorList>
    </citation>
    <scope>NUCLEOTIDE SEQUENCE</scope>
    <source>
        <strain evidence="1">R40</strain>
    </source>
</reference>
<organism evidence="1 2">
    <name type="scientific">Ceratodon purpureus</name>
    <name type="common">Fire moss</name>
    <name type="synonym">Dicranum purpureum</name>
    <dbReference type="NCBI Taxonomy" id="3225"/>
    <lineage>
        <taxon>Eukaryota</taxon>
        <taxon>Viridiplantae</taxon>
        <taxon>Streptophyta</taxon>
        <taxon>Embryophyta</taxon>
        <taxon>Bryophyta</taxon>
        <taxon>Bryophytina</taxon>
        <taxon>Bryopsida</taxon>
        <taxon>Dicranidae</taxon>
        <taxon>Pseudoditrichales</taxon>
        <taxon>Ditrichaceae</taxon>
        <taxon>Ceratodon</taxon>
    </lineage>
</organism>
<proteinExistence type="predicted"/>
<evidence type="ECO:0000313" key="2">
    <source>
        <dbReference type="Proteomes" id="UP000822688"/>
    </source>
</evidence>
<comment type="caution">
    <text evidence="1">The sequence shown here is derived from an EMBL/GenBank/DDBJ whole genome shotgun (WGS) entry which is preliminary data.</text>
</comment>